<feature type="region of interest" description="Disordered" evidence="3">
    <location>
        <begin position="68"/>
        <end position="92"/>
    </location>
</feature>
<dbReference type="CDD" id="cd12723">
    <property type="entry name" value="RRM1_CPEB1"/>
    <property type="match status" value="1"/>
</dbReference>
<dbReference type="InterPro" id="IPR035979">
    <property type="entry name" value="RBD_domain_sf"/>
</dbReference>
<feature type="chain" id="PRO_5038077957" evidence="4">
    <location>
        <begin position="31"/>
        <end position="606"/>
    </location>
</feature>
<evidence type="ECO:0000256" key="3">
    <source>
        <dbReference type="SAM" id="MobiDB-lite"/>
    </source>
</evidence>
<dbReference type="CDD" id="cd12725">
    <property type="entry name" value="RRM2_CPEB1"/>
    <property type="match status" value="1"/>
</dbReference>
<dbReference type="InterPro" id="IPR000504">
    <property type="entry name" value="RRM_dom"/>
</dbReference>
<accession>A0A915JFX0</accession>
<dbReference type="GO" id="GO:0005634">
    <property type="term" value="C:nucleus"/>
    <property type="evidence" value="ECO:0007669"/>
    <property type="project" value="TreeGrafter"/>
</dbReference>
<keyword evidence="4" id="KW-0732">Signal</keyword>
<dbReference type="InterPro" id="IPR012677">
    <property type="entry name" value="Nucleotide-bd_a/b_plait_sf"/>
</dbReference>
<feature type="domain" description="RRM" evidence="5">
    <location>
        <begin position="227"/>
        <end position="322"/>
    </location>
</feature>
<organism evidence="6 7">
    <name type="scientific">Romanomermis culicivorax</name>
    <name type="common">Nematode worm</name>
    <dbReference type="NCBI Taxonomy" id="13658"/>
    <lineage>
        <taxon>Eukaryota</taxon>
        <taxon>Metazoa</taxon>
        <taxon>Ecdysozoa</taxon>
        <taxon>Nematoda</taxon>
        <taxon>Enoplea</taxon>
        <taxon>Dorylaimia</taxon>
        <taxon>Mermithida</taxon>
        <taxon>Mermithoidea</taxon>
        <taxon>Mermithidae</taxon>
        <taxon>Romanomermis</taxon>
    </lineage>
</organism>
<keyword evidence="1 2" id="KW-0694">RNA-binding</keyword>
<dbReference type="GO" id="GO:0043022">
    <property type="term" value="F:ribosome binding"/>
    <property type="evidence" value="ECO:0007669"/>
    <property type="project" value="TreeGrafter"/>
</dbReference>
<dbReference type="FunFam" id="3.30.70.330:FF:000054">
    <property type="entry name" value="Cytoplasmic polyadenylation element-binding protein 1"/>
    <property type="match status" value="1"/>
</dbReference>
<dbReference type="GO" id="GO:0008135">
    <property type="term" value="F:translation factor activity, RNA binding"/>
    <property type="evidence" value="ECO:0007669"/>
    <property type="project" value="TreeGrafter"/>
</dbReference>
<dbReference type="GO" id="GO:0005737">
    <property type="term" value="C:cytoplasm"/>
    <property type="evidence" value="ECO:0007669"/>
    <property type="project" value="TreeGrafter"/>
</dbReference>
<dbReference type="Pfam" id="PF16366">
    <property type="entry name" value="CEBP_ZZ"/>
    <property type="match status" value="1"/>
</dbReference>
<feature type="compositionally biased region" description="Polar residues" evidence="3">
    <location>
        <begin position="108"/>
        <end position="135"/>
    </location>
</feature>
<evidence type="ECO:0000256" key="4">
    <source>
        <dbReference type="SAM" id="SignalP"/>
    </source>
</evidence>
<dbReference type="FunFam" id="3.30.70.330:FF:000677">
    <property type="entry name" value="Cytoplasmic polyadenylation element-binding protein 3"/>
    <property type="match status" value="1"/>
</dbReference>
<dbReference type="WBParaSite" id="nRc.2.0.1.t24732-RA">
    <property type="protein sequence ID" value="nRc.2.0.1.t24732-RA"/>
    <property type="gene ID" value="nRc.2.0.1.g24732"/>
</dbReference>
<dbReference type="PANTHER" id="PTHR12566:SF9">
    <property type="entry name" value="CYTOPLASMIC POLYADENYLATION ELEMENT-BINDING PROTEIN 1"/>
    <property type="match status" value="1"/>
</dbReference>
<dbReference type="Pfam" id="PF16367">
    <property type="entry name" value="RRM_7"/>
    <property type="match status" value="1"/>
</dbReference>
<dbReference type="InterPro" id="IPR034819">
    <property type="entry name" value="CPEB"/>
</dbReference>
<proteinExistence type="predicted"/>
<dbReference type="GO" id="GO:0003730">
    <property type="term" value="F:mRNA 3'-UTR binding"/>
    <property type="evidence" value="ECO:0007669"/>
    <property type="project" value="InterPro"/>
</dbReference>
<sequence>MNATGNGRTPSALLKILHLSFYILLPQLTSENQSFNYGHSTISSVNNIMLSTATTTPRKDLSLLNFDPSVWSDPPRSSTPSGSSDLSSGSPSSLSLSHIRNILANLSLNPPTPISQRRGCTSSPLNSMGAVSNGSLSPQPSLPPPMPQTTPNYLNFGALLQAAATSGGSLSPIGYQQMSPTSAAGIDLSNVDCAAKLYRNAALVSEATCTWSGQLPSRACKNPVYSCKVFVGGVPWDITENALLSAFKIFGSVRVEWPGREARYAKSLIRPSAKGKGYVYMIFEHEKSVKLLLQNCSHDFNGTGDYYFKLTSRRMRTKEIRQVQIIPWIISDSNFVKCPSQRLDPKKTVFVGALHGLITAEVLANVVNDLFGGVVYSGIDTDKYKYPIGSGRVVFNNNRSYYKAVTAAFVEIKTLKFTKKVQIDPYLEDAACCLCQCQPGPYFCRELMCYRYFCKNCWQTQHSLDIMRSHKPLMRNTRRCPLTGETTTSTVSVYPPNFWPLPQQQTTATFGGGATTSIMPPGHSQHPEPQSSTVFSSLAPFSETTNFLGNYGNVGNFFSNLHAGTSNSHNNQICGSVNAANNGISNNLSSSFANNDAYLAYELLQF</sequence>
<feature type="region of interest" description="Disordered" evidence="3">
    <location>
        <begin position="108"/>
        <end position="144"/>
    </location>
</feature>
<feature type="compositionally biased region" description="Low complexity" evidence="3">
    <location>
        <begin position="72"/>
        <end position="92"/>
    </location>
</feature>
<dbReference type="PANTHER" id="PTHR12566">
    <property type="entry name" value="CYTOPLASMIC POLYADENYLATION ELEMENT BINDING PROTEIN CPEB"/>
    <property type="match status" value="1"/>
</dbReference>
<dbReference type="GO" id="GO:0045202">
    <property type="term" value="C:synapse"/>
    <property type="evidence" value="ECO:0007669"/>
    <property type="project" value="TreeGrafter"/>
</dbReference>
<dbReference type="AlphaFoldDB" id="A0A915JFX0"/>
<dbReference type="SMART" id="SM00360">
    <property type="entry name" value="RRM"/>
    <property type="match status" value="2"/>
</dbReference>
<evidence type="ECO:0000259" key="5">
    <source>
        <dbReference type="PROSITE" id="PS50102"/>
    </source>
</evidence>
<evidence type="ECO:0000313" key="6">
    <source>
        <dbReference type="Proteomes" id="UP000887565"/>
    </source>
</evidence>
<dbReference type="SUPFAM" id="SSF54928">
    <property type="entry name" value="RNA-binding domain, RBD"/>
    <property type="match status" value="1"/>
</dbReference>
<dbReference type="Gene3D" id="3.30.70.330">
    <property type="match status" value="2"/>
</dbReference>
<dbReference type="GO" id="GO:0043005">
    <property type="term" value="C:neuron projection"/>
    <property type="evidence" value="ECO:0007669"/>
    <property type="project" value="TreeGrafter"/>
</dbReference>
<dbReference type="InterPro" id="IPR038446">
    <property type="entry name" value="CEBP_ZZ_sf"/>
</dbReference>
<evidence type="ECO:0000256" key="2">
    <source>
        <dbReference type="PROSITE-ProRule" id="PRU00176"/>
    </source>
</evidence>
<reference evidence="7" key="1">
    <citation type="submission" date="2022-11" db="UniProtKB">
        <authorList>
            <consortium name="WormBaseParasite"/>
        </authorList>
    </citation>
    <scope>IDENTIFICATION</scope>
</reference>
<dbReference type="InterPro" id="IPR032296">
    <property type="entry name" value="CEBP_ZZ"/>
</dbReference>
<dbReference type="GO" id="GO:0000900">
    <property type="term" value="F:mRNA regulatory element binding translation repressor activity"/>
    <property type="evidence" value="ECO:0007669"/>
    <property type="project" value="TreeGrafter"/>
</dbReference>
<dbReference type="InterPro" id="IPR034977">
    <property type="entry name" value="CPEB1_RRM1"/>
</dbReference>
<evidence type="ECO:0000256" key="1">
    <source>
        <dbReference type="ARBA" id="ARBA00022884"/>
    </source>
</evidence>
<dbReference type="CDD" id="cd19757">
    <property type="entry name" value="Bbox1"/>
    <property type="match status" value="1"/>
</dbReference>
<protein>
    <submittedName>
        <fullName evidence="7">RRM domain-containing protein</fullName>
    </submittedName>
</protein>
<keyword evidence="6" id="KW-1185">Reference proteome</keyword>
<feature type="signal peptide" evidence="4">
    <location>
        <begin position="1"/>
        <end position="30"/>
    </location>
</feature>
<dbReference type="PROSITE" id="PS50102">
    <property type="entry name" value="RRM"/>
    <property type="match status" value="1"/>
</dbReference>
<name>A0A915JFX0_ROMCU</name>
<dbReference type="GO" id="GO:2000766">
    <property type="term" value="P:negative regulation of cytoplasmic translation"/>
    <property type="evidence" value="ECO:0007669"/>
    <property type="project" value="TreeGrafter"/>
</dbReference>
<evidence type="ECO:0000313" key="7">
    <source>
        <dbReference type="WBParaSite" id="nRc.2.0.1.t24732-RA"/>
    </source>
</evidence>
<dbReference type="Proteomes" id="UP000887565">
    <property type="component" value="Unplaced"/>
</dbReference>
<dbReference type="Gene3D" id="4.10.640.40">
    <property type="entry name" value="Cytoplasmic polyadenylation element-binding protein, ZZ domain"/>
    <property type="match status" value="1"/>
</dbReference>